<dbReference type="InterPro" id="IPR037830">
    <property type="entry name" value="ZZZ3"/>
</dbReference>
<feature type="region of interest" description="Disordered" evidence="1">
    <location>
        <begin position="381"/>
        <end position="433"/>
    </location>
</feature>
<feature type="region of interest" description="Disordered" evidence="1">
    <location>
        <begin position="289"/>
        <end position="330"/>
    </location>
</feature>
<feature type="compositionally biased region" description="Basic and acidic residues" evidence="1">
    <location>
        <begin position="310"/>
        <end position="324"/>
    </location>
</feature>
<evidence type="ECO:0000313" key="3">
    <source>
        <dbReference type="Proteomes" id="UP000001197"/>
    </source>
</evidence>
<feature type="compositionally biased region" description="Low complexity" evidence="1">
    <location>
        <begin position="140"/>
        <end position="163"/>
    </location>
</feature>
<organism evidence="2 3">
    <name type="scientific">Podospora anserina (strain S / ATCC MYA-4624 / DSM 980 / FGSC 10383)</name>
    <name type="common">Pleurage anserina</name>
    <dbReference type="NCBI Taxonomy" id="515849"/>
    <lineage>
        <taxon>Eukaryota</taxon>
        <taxon>Fungi</taxon>
        <taxon>Dikarya</taxon>
        <taxon>Ascomycota</taxon>
        <taxon>Pezizomycotina</taxon>
        <taxon>Sordariomycetes</taxon>
        <taxon>Sordariomycetidae</taxon>
        <taxon>Sordariales</taxon>
        <taxon>Podosporaceae</taxon>
        <taxon>Podospora</taxon>
        <taxon>Podospora anserina</taxon>
    </lineage>
</organism>
<sequence>MSVNHPPLATPPKPPSPNSPPFFDIPHSQPGGQTPTNEPRRQTFFPLLPHLQAALSVGSLTFFDLTFLRSQFSLRKTRFAPQPNFRASRVTQHQPATMPGLTIINDGTQATPASGAAHGSGPGSAPQQQPSQPQPPPPNSSSRQAPQRHQQPPQLPTTITTPRAPSPTRPPISPITPKLDPTKPTLPPHLPKETPIPPPTIPDFSLSRPPLSHTSQPQAQTAIPPPQPVPLDFDSNPDVLALKSAISILQLQRQRARADIQSLHKAKLSALSDPASFVADLTTGMVGQREEGLFGGSPPSDSDSDDSDEDTKKQDGEEKEKEPAWRTLPKPQTVVRCPPINWNQYVIVGESLDKLHAEQLKAPTPGVPVVMTGGSNQGTAGRFEFTAGQQGGGGGGAGGGLVGSNQPQKLVGIAAPYVPGRDKIEKKRGGKRS</sequence>
<reference evidence="2 3" key="1">
    <citation type="journal article" date="2008" name="Genome Biol.">
        <title>The genome sequence of the model ascomycete fungus Podospora anserina.</title>
        <authorList>
            <person name="Espagne E."/>
            <person name="Lespinet O."/>
            <person name="Malagnac F."/>
            <person name="Da Silva C."/>
            <person name="Jaillon O."/>
            <person name="Porcel B.M."/>
            <person name="Couloux A."/>
            <person name="Aury J.-M."/>
            <person name="Segurens B."/>
            <person name="Poulain J."/>
            <person name="Anthouard V."/>
            <person name="Grossetete S."/>
            <person name="Khalili H."/>
            <person name="Coppin E."/>
            <person name="Dequard-Chablat M."/>
            <person name="Picard M."/>
            <person name="Contamine V."/>
            <person name="Arnaise S."/>
            <person name="Bourdais A."/>
            <person name="Berteaux-Lecellier V."/>
            <person name="Gautheret D."/>
            <person name="de Vries R.P."/>
            <person name="Battaglia E."/>
            <person name="Coutinho P.M."/>
            <person name="Danchin E.G.J."/>
            <person name="Henrissat B."/>
            <person name="El Khoury R."/>
            <person name="Sainsard-Chanet A."/>
            <person name="Boivin A."/>
            <person name="Pinan-Lucarre B."/>
            <person name="Sellem C.H."/>
            <person name="Debuchy R."/>
            <person name="Wincker P."/>
            <person name="Weissenbach J."/>
            <person name="Silar P."/>
        </authorList>
    </citation>
    <scope>NUCLEOTIDE SEQUENCE [LARGE SCALE GENOMIC DNA]</scope>
    <source>
        <strain evidence="3">S / ATCC MYA-4624 / DSM 980 / FGSC 10383</strain>
    </source>
</reference>
<protein>
    <submittedName>
        <fullName evidence="2">Uncharacterized protein</fullName>
    </submittedName>
</protein>
<feature type="compositionally biased region" description="Low complexity" evidence="1">
    <location>
        <begin position="112"/>
        <end position="131"/>
    </location>
</feature>
<feature type="compositionally biased region" description="Pro residues" evidence="1">
    <location>
        <begin position="184"/>
        <end position="201"/>
    </location>
</feature>
<feature type="compositionally biased region" description="Gly residues" evidence="1">
    <location>
        <begin position="389"/>
        <end position="402"/>
    </location>
</feature>
<feature type="region of interest" description="Disordered" evidence="1">
    <location>
        <begin position="1"/>
        <end position="41"/>
    </location>
</feature>
<keyword evidence="3" id="KW-1185">Reference proteome</keyword>
<dbReference type="eggNOG" id="ENOG502SBM6">
    <property type="taxonomic scope" value="Eukaryota"/>
</dbReference>
<dbReference type="EMBL" id="FO904936">
    <property type="protein sequence ID" value="CDP23750.1"/>
    <property type="molecule type" value="Genomic_DNA"/>
</dbReference>
<dbReference type="PANTHER" id="PTHR22705">
    <property type="entry name" value="ZINC FINGER, ZZ DOMAIN CONTAINING 3"/>
    <property type="match status" value="1"/>
</dbReference>
<proteinExistence type="predicted"/>
<dbReference type="PANTHER" id="PTHR22705:SF0">
    <property type="entry name" value="ZZ-TYPE ZINC FINGER-CONTAINING PROTEIN 3"/>
    <property type="match status" value="1"/>
</dbReference>
<feature type="region of interest" description="Disordered" evidence="1">
    <location>
        <begin position="85"/>
        <end position="235"/>
    </location>
</feature>
<feature type="compositionally biased region" description="Pro residues" evidence="1">
    <location>
        <begin position="8"/>
        <end position="20"/>
    </location>
</feature>
<dbReference type="Proteomes" id="UP000001197">
    <property type="component" value="Chromosome 1"/>
</dbReference>
<accession>A0A090CA06</accession>
<feature type="compositionally biased region" description="Pro residues" evidence="1">
    <location>
        <begin position="164"/>
        <end position="174"/>
    </location>
</feature>
<reference evidence="3" key="2">
    <citation type="journal article" date="2014" name="Genetics">
        <title>Maintaining two mating types: Structure of the mating type locus and its role in heterokaryosis in Podospora anserina.</title>
        <authorList>
            <person name="Grognet P."/>
            <person name="Bidard F."/>
            <person name="Kuchly C."/>
            <person name="Tong L.C.H."/>
            <person name="Coppin E."/>
            <person name="Benkhali J.A."/>
            <person name="Couloux A."/>
            <person name="Wincker P."/>
            <person name="Debuchy R."/>
            <person name="Silar P."/>
        </authorList>
    </citation>
    <scope>GENOME REANNOTATION</scope>
    <source>
        <strain evidence="3">S / ATCC MYA-4624 / DSM 980 / FGSC 10383</strain>
    </source>
</reference>
<name>A0A090CA06_PODAN</name>
<evidence type="ECO:0000313" key="2">
    <source>
        <dbReference type="EMBL" id="CDP23750.1"/>
    </source>
</evidence>
<dbReference type="InParanoid" id="A0A090CA06"/>
<dbReference type="AlphaFoldDB" id="A0A090CA06"/>
<evidence type="ECO:0000256" key="1">
    <source>
        <dbReference type="SAM" id="MobiDB-lite"/>
    </source>
</evidence>